<accession>A0ABN6UZL6</accession>
<gene>
    <name evidence="2" type="ORF">GETHOR_18160</name>
</gene>
<evidence type="ECO:0008006" key="4">
    <source>
        <dbReference type="Google" id="ProtNLM"/>
    </source>
</evidence>
<feature type="signal peptide" evidence="1">
    <location>
        <begin position="1"/>
        <end position="19"/>
    </location>
</feature>
<reference evidence="3" key="1">
    <citation type="journal article" date="2023" name="Int. J. Syst. Evol. Microbiol.">
        <title>Mesoterricola silvestris gen. nov., sp. nov., Mesoterricola sediminis sp. nov., Geothrix oryzae sp. nov., Geothrix edaphica sp. nov., Geothrix rubra sp. nov., and Geothrix limicola sp. nov., six novel members of Acidobacteriota isolated from soils.</title>
        <authorList>
            <person name="Itoh H."/>
            <person name="Sugisawa Y."/>
            <person name="Mise K."/>
            <person name="Xu Z."/>
            <person name="Kuniyasu M."/>
            <person name="Ushijima N."/>
            <person name="Kawano K."/>
            <person name="Kobayashi E."/>
            <person name="Shiratori Y."/>
            <person name="Masuda Y."/>
            <person name="Senoo K."/>
        </authorList>
    </citation>
    <scope>NUCLEOTIDE SEQUENCE [LARGE SCALE GENOMIC DNA]</scope>
    <source>
        <strain evidence="3">Red222</strain>
    </source>
</reference>
<proteinExistence type="predicted"/>
<sequence>MGGNKWLYLALAAPLVAQAITPAAAPKADAFAPVRFLVGQWKGEGDGQPGQAAGAATFRFELEGKALVRRSHADYPAANGRPASHHEDLMTIFAEGGQLKAIYFDNEGHVIRYAGAAVPGGVAFTSEPAPGPRFRLTYLQKPDAAVTVRFEIAPPPAPDAFKTYLEGVTRQVK</sequence>
<evidence type="ECO:0000313" key="2">
    <source>
        <dbReference type="EMBL" id="BDU69715.1"/>
    </source>
</evidence>
<keyword evidence="3" id="KW-1185">Reference proteome</keyword>
<keyword evidence="1" id="KW-0732">Signal</keyword>
<evidence type="ECO:0000313" key="3">
    <source>
        <dbReference type="Proteomes" id="UP001242010"/>
    </source>
</evidence>
<feature type="chain" id="PRO_5047396076" description="DUF1579 domain-containing protein" evidence="1">
    <location>
        <begin position="20"/>
        <end position="173"/>
    </location>
</feature>
<protein>
    <recommendedName>
        <fullName evidence="4">DUF1579 domain-containing protein</fullName>
    </recommendedName>
</protein>
<dbReference type="Proteomes" id="UP001242010">
    <property type="component" value="Chromosome"/>
</dbReference>
<dbReference type="RefSeq" id="WP_286353440.1">
    <property type="nucleotide sequence ID" value="NZ_AP027079.1"/>
</dbReference>
<organism evidence="2 3">
    <name type="scientific">Geothrix oryzae</name>
    <dbReference type="NCBI Taxonomy" id="2927975"/>
    <lineage>
        <taxon>Bacteria</taxon>
        <taxon>Pseudomonadati</taxon>
        <taxon>Acidobacteriota</taxon>
        <taxon>Holophagae</taxon>
        <taxon>Holophagales</taxon>
        <taxon>Holophagaceae</taxon>
        <taxon>Geothrix</taxon>
    </lineage>
</organism>
<dbReference type="EMBL" id="AP027079">
    <property type="protein sequence ID" value="BDU69715.1"/>
    <property type="molecule type" value="Genomic_DNA"/>
</dbReference>
<name>A0ABN6UZL6_9BACT</name>
<evidence type="ECO:0000256" key="1">
    <source>
        <dbReference type="SAM" id="SignalP"/>
    </source>
</evidence>